<evidence type="ECO:0000259" key="1">
    <source>
        <dbReference type="Pfam" id="PF03459"/>
    </source>
</evidence>
<dbReference type="InterPro" id="IPR005116">
    <property type="entry name" value="Transp-assoc_OB_typ1"/>
</dbReference>
<proteinExistence type="predicted"/>
<dbReference type="Proteomes" id="UP000547973">
    <property type="component" value="Unassembled WGS sequence"/>
</dbReference>
<dbReference type="InterPro" id="IPR009061">
    <property type="entry name" value="DNA-bd_dom_put_sf"/>
</dbReference>
<dbReference type="Gene3D" id="2.40.50.100">
    <property type="match status" value="1"/>
</dbReference>
<dbReference type="Gene3D" id="1.10.1660.10">
    <property type="match status" value="1"/>
</dbReference>
<dbReference type="OrthoDB" id="271159at2"/>
<evidence type="ECO:0000313" key="3">
    <source>
        <dbReference type="EMBL" id="NYI41043.1"/>
    </source>
</evidence>
<dbReference type="InterPro" id="IPR008995">
    <property type="entry name" value="Mo/tungstate-bd_C_term_dom"/>
</dbReference>
<reference evidence="3 4" key="1">
    <citation type="submission" date="2020-07" db="EMBL/GenBank/DDBJ databases">
        <title>Sequencing the genomes of 1000 actinobacteria strains.</title>
        <authorList>
            <person name="Klenk H.-P."/>
        </authorList>
    </citation>
    <scope>NUCLEOTIDE SEQUENCE [LARGE SCALE GENOMIC DNA]</scope>
    <source>
        <strain evidence="3 4">DSM 19970</strain>
    </source>
</reference>
<dbReference type="RefSeq" id="WP_062075294.1">
    <property type="nucleotide sequence ID" value="NZ_BBRC01000007.1"/>
</dbReference>
<evidence type="ECO:0000259" key="2">
    <source>
        <dbReference type="Pfam" id="PF12728"/>
    </source>
</evidence>
<name>A0A7Y9ZAK8_9MICO</name>
<evidence type="ECO:0000313" key="4">
    <source>
        <dbReference type="Proteomes" id="UP000547973"/>
    </source>
</evidence>
<dbReference type="InterPro" id="IPR041657">
    <property type="entry name" value="HTH_17"/>
</dbReference>
<comment type="caution">
    <text evidence="3">The sequence shown here is derived from an EMBL/GenBank/DDBJ whole genome shotgun (WGS) entry which is preliminary data.</text>
</comment>
<dbReference type="SUPFAM" id="SSF46955">
    <property type="entry name" value="Putative DNA-binding domain"/>
    <property type="match status" value="1"/>
</dbReference>
<dbReference type="EMBL" id="JACBZO010000001">
    <property type="protein sequence ID" value="NYI41043.1"/>
    <property type="molecule type" value="Genomic_DNA"/>
</dbReference>
<gene>
    <name evidence="3" type="ORF">BKA03_001162</name>
</gene>
<dbReference type="AlphaFoldDB" id="A0A7Y9ZAK8"/>
<sequence length="134" mass="13871">MTHLRISEAASLVGVSDDTLRRWIKADSIDTSMDEGGRTVIAGADLASYAARAVAPPESGGVLRSARNHFVGLVTAVKADAVMAQVDMQCGPFRVVSLMSSEAVRELGLEVGSVATAVVKATTVIIETTPGASQ</sequence>
<protein>
    <submittedName>
        <fullName evidence="3">Molybdopterin-binding protein</fullName>
    </submittedName>
</protein>
<dbReference type="SUPFAM" id="SSF50331">
    <property type="entry name" value="MOP-like"/>
    <property type="match status" value="1"/>
</dbReference>
<keyword evidence="4" id="KW-1185">Reference proteome</keyword>
<dbReference type="Pfam" id="PF03459">
    <property type="entry name" value="TOBE"/>
    <property type="match status" value="1"/>
</dbReference>
<feature type="domain" description="Helix-turn-helix" evidence="2">
    <location>
        <begin position="4"/>
        <end position="52"/>
    </location>
</feature>
<organism evidence="3 4">
    <name type="scientific">Demequina lutea</name>
    <dbReference type="NCBI Taxonomy" id="431489"/>
    <lineage>
        <taxon>Bacteria</taxon>
        <taxon>Bacillati</taxon>
        <taxon>Actinomycetota</taxon>
        <taxon>Actinomycetes</taxon>
        <taxon>Micrococcales</taxon>
        <taxon>Demequinaceae</taxon>
        <taxon>Demequina</taxon>
    </lineage>
</organism>
<accession>A0A7Y9ZAK8</accession>
<feature type="domain" description="Transport-associated OB type 1" evidence="1">
    <location>
        <begin position="65"/>
        <end position="126"/>
    </location>
</feature>
<dbReference type="Pfam" id="PF12728">
    <property type="entry name" value="HTH_17"/>
    <property type="match status" value="1"/>
</dbReference>